<dbReference type="RefSeq" id="WP_048704097.1">
    <property type="nucleotide sequence ID" value="NZ_CP012034.1"/>
</dbReference>
<dbReference type="Gene3D" id="3.40.50.1820">
    <property type="entry name" value="alpha/beta hydrolase"/>
    <property type="match status" value="1"/>
</dbReference>
<dbReference type="AlphaFoldDB" id="A0A0H4QGJ1"/>
<dbReference type="STRING" id="1007676.ABM34_05490"/>
<dbReference type="InterPro" id="IPR029058">
    <property type="entry name" value="AB_hydrolase_fold"/>
</dbReference>
<dbReference type="SUPFAM" id="SSF53474">
    <property type="entry name" value="alpha/beta-Hydrolases"/>
    <property type="match status" value="1"/>
</dbReference>
<dbReference type="PATRIC" id="fig|1007676.4.peg.1092"/>
<evidence type="ECO:0000259" key="2">
    <source>
        <dbReference type="Pfam" id="PF20434"/>
    </source>
</evidence>
<protein>
    <submittedName>
        <fullName evidence="3">Lipase</fullName>
    </submittedName>
</protein>
<reference evidence="4" key="1">
    <citation type="submission" date="2015-07" db="EMBL/GenBank/DDBJ databases">
        <title>Lactobacillus ginsenosidimutans/EMML 3141/ whole genome sequencing.</title>
        <authorList>
            <person name="Kim M.K."/>
            <person name="Im W.-T."/>
            <person name="Srinivasan S."/>
            <person name="Lee J.-J."/>
        </authorList>
    </citation>
    <scope>NUCLEOTIDE SEQUENCE [LARGE SCALE GENOMIC DNA]</scope>
    <source>
        <strain evidence="4">EMML 3041</strain>
    </source>
</reference>
<evidence type="ECO:0000256" key="1">
    <source>
        <dbReference type="ARBA" id="ARBA00022801"/>
    </source>
</evidence>
<dbReference type="Proteomes" id="UP000036106">
    <property type="component" value="Chromosome"/>
</dbReference>
<name>A0A0H4QGJ1_9LACO</name>
<organism evidence="3 4">
    <name type="scientific">Companilactobacillus ginsenosidimutans</name>
    <dbReference type="NCBI Taxonomy" id="1007676"/>
    <lineage>
        <taxon>Bacteria</taxon>
        <taxon>Bacillati</taxon>
        <taxon>Bacillota</taxon>
        <taxon>Bacilli</taxon>
        <taxon>Lactobacillales</taxon>
        <taxon>Lactobacillaceae</taxon>
        <taxon>Companilactobacillus</taxon>
    </lineage>
</organism>
<dbReference type="EMBL" id="CP012034">
    <property type="protein sequence ID" value="AKP67047.1"/>
    <property type="molecule type" value="Genomic_DNA"/>
</dbReference>
<dbReference type="PANTHER" id="PTHR48081">
    <property type="entry name" value="AB HYDROLASE SUPERFAMILY PROTEIN C4A8.06C"/>
    <property type="match status" value="1"/>
</dbReference>
<sequence>MFQKKTLNYQDNNFDLDTYFLDPISDFDQEIKDPLAIIIPGGAFKFHSDREAQPIAMNFAAAGVHSVVFHYQLLKDDKSVFPLALQELATTLNWIKTQASSHQIDLDKILLVGFSAGGNIIANFNSLMTNKDTQRKIFPDDIEVMPYANIMGYSVVDMTIGWPPTMDDVKKISPDDKFWKPEESLTESGRPTFMWQTITDQTVPVKNSLLYANKMEELNIPFELHLFSSGPHGMSLATYQVQKPGGDHYLNHQASKWWELCLNWLKQINVLPTN</sequence>
<dbReference type="InterPro" id="IPR049492">
    <property type="entry name" value="BD-FAE-like_dom"/>
</dbReference>
<dbReference type="PANTHER" id="PTHR48081:SF6">
    <property type="entry name" value="PEPTIDASE S9 PROLYL OLIGOPEPTIDASE CATALYTIC DOMAIN-CONTAINING PROTEIN"/>
    <property type="match status" value="1"/>
</dbReference>
<accession>A0A0H4QGJ1</accession>
<proteinExistence type="predicted"/>
<evidence type="ECO:0000313" key="4">
    <source>
        <dbReference type="Proteomes" id="UP000036106"/>
    </source>
</evidence>
<feature type="domain" description="BD-FAE-like" evidence="2">
    <location>
        <begin position="29"/>
        <end position="133"/>
    </location>
</feature>
<gene>
    <name evidence="3" type="ORF">ABM34_05490</name>
</gene>
<dbReference type="KEGG" id="lgn:ABM34_05490"/>
<dbReference type="InterPro" id="IPR050300">
    <property type="entry name" value="GDXG_lipolytic_enzyme"/>
</dbReference>
<dbReference type="GO" id="GO:0016787">
    <property type="term" value="F:hydrolase activity"/>
    <property type="evidence" value="ECO:0007669"/>
    <property type="project" value="UniProtKB-KW"/>
</dbReference>
<keyword evidence="4" id="KW-1185">Reference proteome</keyword>
<dbReference type="Pfam" id="PF20434">
    <property type="entry name" value="BD-FAE"/>
    <property type="match status" value="1"/>
</dbReference>
<dbReference type="OrthoDB" id="9794725at2"/>
<keyword evidence="1" id="KW-0378">Hydrolase</keyword>
<evidence type="ECO:0000313" key="3">
    <source>
        <dbReference type="EMBL" id="AKP67047.1"/>
    </source>
</evidence>